<organism evidence="1 2">
    <name type="scientific">Rubneribacter badeniensis</name>
    <dbReference type="NCBI Taxonomy" id="2070688"/>
    <lineage>
        <taxon>Bacteria</taxon>
        <taxon>Bacillati</taxon>
        <taxon>Actinomycetota</taxon>
        <taxon>Coriobacteriia</taxon>
        <taxon>Eggerthellales</taxon>
        <taxon>Eggerthellaceae</taxon>
        <taxon>Rubneribacter</taxon>
    </lineage>
</organism>
<sequence>MRHQPLPFITSWSHFSLHSSRQRPSDHVAVCRPPCGNAPNRSASFDPQMFHVKHVSQCSAIKEQMFQVKHVLNRCQGAFGSSALPTAS</sequence>
<dbReference type="AlphaFoldDB" id="A0A2K2U3G9"/>
<protein>
    <submittedName>
        <fullName evidence="1">Uncharacterized protein</fullName>
    </submittedName>
</protein>
<name>A0A2K2U3G9_9ACTN</name>
<evidence type="ECO:0000313" key="1">
    <source>
        <dbReference type="EMBL" id="PNV64748.1"/>
    </source>
</evidence>
<proteinExistence type="predicted"/>
<keyword evidence="2" id="KW-1185">Reference proteome</keyword>
<accession>A0A2K2U3G9</accession>
<gene>
    <name evidence="1" type="ORF">C2L80_10290</name>
</gene>
<dbReference type="Proteomes" id="UP000236488">
    <property type="component" value="Unassembled WGS sequence"/>
</dbReference>
<reference evidence="1 2" key="1">
    <citation type="journal article" date="2018" name="Int. J. Syst. Evol. Microbiol.">
        <title>Rubneribacter badeniensis gen. nov., sp. nov. and Enteroscipio rubneri gen. nov., sp. nov., new members of the Eggerthellaceae isolated from human faeces.</title>
        <authorList>
            <person name="Danylec N."/>
            <person name="Gobl A."/>
            <person name="Stoll D.A."/>
            <person name="Hetzer B."/>
            <person name="Kulling S.E."/>
            <person name="Huch M."/>
        </authorList>
    </citation>
    <scope>NUCLEOTIDE SEQUENCE [LARGE SCALE GENOMIC DNA]</scope>
    <source>
        <strain evidence="1 2">ResAG-85</strain>
    </source>
</reference>
<evidence type="ECO:0000313" key="2">
    <source>
        <dbReference type="Proteomes" id="UP000236488"/>
    </source>
</evidence>
<dbReference type="EMBL" id="PPEL01000070">
    <property type="protein sequence ID" value="PNV64748.1"/>
    <property type="molecule type" value="Genomic_DNA"/>
</dbReference>
<comment type="caution">
    <text evidence="1">The sequence shown here is derived from an EMBL/GenBank/DDBJ whole genome shotgun (WGS) entry which is preliminary data.</text>
</comment>